<dbReference type="SUPFAM" id="SSF55174">
    <property type="entry name" value="Alpha-L RNA-binding motif"/>
    <property type="match status" value="1"/>
</dbReference>
<dbReference type="Gene3D" id="3.30.2350.10">
    <property type="entry name" value="Pseudouridine synthase"/>
    <property type="match status" value="1"/>
</dbReference>
<comment type="function">
    <text evidence="5">Responsible for synthesis of pseudouridine from uracil at positions 1911, 1915 and 1917 in 23S ribosomal RNA.</text>
</comment>
<dbReference type="InterPro" id="IPR006224">
    <property type="entry name" value="PsdUridine_synth_RluA-like_CS"/>
</dbReference>
<keyword evidence="3 8" id="KW-0413">Isomerase</keyword>
<dbReference type="FunFam" id="3.30.2350.10:FF:000006">
    <property type="entry name" value="Pseudouridine synthase"/>
    <property type="match status" value="1"/>
</dbReference>
<evidence type="ECO:0000256" key="1">
    <source>
        <dbReference type="ARBA" id="ARBA00010876"/>
    </source>
</evidence>
<dbReference type="RefSeq" id="WP_106719122.1">
    <property type="nucleotide sequence ID" value="NZ_JACHXT010000002.1"/>
</dbReference>
<dbReference type="InterPro" id="IPR002942">
    <property type="entry name" value="S4_RNA-bd"/>
</dbReference>
<dbReference type="SUPFAM" id="SSF55120">
    <property type="entry name" value="Pseudouridine synthase"/>
    <property type="match status" value="1"/>
</dbReference>
<dbReference type="SMART" id="SM00363">
    <property type="entry name" value="S4"/>
    <property type="match status" value="1"/>
</dbReference>
<dbReference type="CDD" id="cd02869">
    <property type="entry name" value="PseudoU_synth_RluA_like"/>
    <property type="match status" value="1"/>
</dbReference>
<protein>
    <recommendedName>
        <fullName evidence="8">Pseudouridine synthase</fullName>
        <ecNumber evidence="8">5.4.99.-</ecNumber>
    </recommendedName>
</protein>
<feature type="domain" description="RNA-binding S4" evidence="9">
    <location>
        <begin position="13"/>
        <end position="72"/>
    </location>
</feature>
<dbReference type="CDD" id="cd00165">
    <property type="entry name" value="S4"/>
    <property type="match status" value="1"/>
</dbReference>
<dbReference type="PANTHER" id="PTHR21600:SF44">
    <property type="entry name" value="RIBOSOMAL LARGE SUBUNIT PSEUDOURIDINE SYNTHASE D"/>
    <property type="match status" value="1"/>
</dbReference>
<evidence type="ECO:0000313" key="11">
    <source>
        <dbReference type="Proteomes" id="UP000241158"/>
    </source>
</evidence>
<dbReference type="Pfam" id="PF01479">
    <property type="entry name" value="S4"/>
    <property type="match status" value="1"/>
</dbReference>
<dbReference type="EMBL" id="PGGN01000006">
    <property type="protein sequence ID" value="PSH55116.1"/>
    <property type="molecule type" value="Genomic_DNA"/>
</dbReference>
<dbReference type="InterPro" id="IPR036986">
    <property type="entry name" value="S4_RNA-bd_sf"/>
</dbReference>
<comment type="catalytic activity">
    <reaction evidence="8">
        <text>a uridine in RNA = a pseudouridine in RNA</text>
        <dbReference type="Rhea" id="RHEA:48348"/>
        <dbReference type="Rhea" id="RHEA-COMP:12068"/>
        <dbReference type="Rhea" id="RHEA-COMP:12069"/>
        <dbReference type="ChEBI" id="CHEBI:65314"/>
        <dbReference type="ChEBI" id="CHEBI:65315"/>
    </reaction>
</comment>
<proteinExistence type="inferred from homology"/>
<dbReference type="GO" id="GO:0000455">
    <property type="term" value="P:enzyme-directed rRNA pseudouridine synthesis"/>
    <property type="evidence" value="ECO:0007669"/>
    <property type="project" value="TreeGrafter"/>
</dbReference>
<dbReference type="InterPro" id="IPR006225">
    <property type="entry name" value="PsdUridine_synth_RluC/D"/>
</dbReference>
<keyword evidence="11" id="KW-1185">Reference proteome</keyword>
<feature type="active site" evidence="6">
    <location>
        <position position="139"/>
    </location>
</feature>
<dbReference type="GO" id="GO:0003723">
    <property type="term" value="F:RNA binding"/>
    <property type="evidence" value="ECO:0007669"/>
    <property type="project" value="UniProtKB-KW"/>
</dbReference>
<dbReference type="InterPro" id="IPR050188">
    <property type="entry name" value="RluA_PseudoU_synthase"/>
</dbReference>
<reference evidence="11" key="1">
    <citation type="submission" date="2017-11" db="EMBL/GenBank/DDBJ databases">
        <authorList>
            <person name="Kuznetsova I."/>
            <person name="Sazanova A."/>
            <person name="Chirak E."/>
            <person name="Safronova V."/>
            <person name="Willems A."/>
        </authorList>
    </citation>
    <scope>NUCLEOTIDE SEQUENCE [LARGE SCALE GENOMIC DNA]</scope>
    <source>
        <strain evidence="11">PEPV15</strain>
    </source>
</reference>
<evidence type="ECO:0000256" key="6">
    <source>
        <dbReference type="PIRSR" id="PIRSR606225-1"/>
    </source>
</evidence>
<dbReference type="Gene3D" id="3.10.290.10">
    <property type="entry name" value="RNA-binding S4 domain"/>
    <property type="match status" value="1"/>
</dbReference>
<evidence type="ECO:0000256" key="7">
    <source>
        <dbReference type="PROSITE-ProRule" id="PRU00182"/>
    </source>
</evidence>
<dbReference type="OrthoDB" id="9807829at2"/>
<evidence type="ECO:0000259" key="9">
    <source>
        <dbReference type="SMART" id="SM00363"/>
    </source>
</evidence>
<comment type="catalytic activity">
    <reaction evidence="4">
        <text>uridine(1911/1915/1917) in 23S rRNA = pseudouridine(1911/1915/1917) in 23S rRNA</text>
        <dbReference type="Rhea" id="RHEA:42524"/>
        <dbReference type="Rhea" id="RHEA-COMP:10097"/>
        <dbReference type="Rhea" id="RHEA-COMP:10098"/>
        <dbReference type="ChEBI" id="CHEBI:65314"/>
        <dbReference type="ChEBI" id="CHEBI:65315"/>
        <dbReference type="EC" id="5.4.99.23"/>
    </reaction>
</comment>
<dbReference type="GO" id="GO:0160140">
    <property type="term" value="F:23S rRNA pseudouridine(1911/1915/1917) synthase activity"/>
    <property type="evidence" value="ECO:0007669"/>
    <property type="project" value="UniProtKB-EC"/>
</dbReference>
<dbReference type="NCBIfam" id="TIGR00005">
    <property type="entry name" value="rluA_subfam"/>
    <property type="match status" value="1"/>
</dbReference>
<dbReference type="InterPro" id="IPR006145">
    <property type="entry name" value="PsdUridine_synth_RsuA/RluA"/>
</dbReference>
<comment type="similarity">
    <text evidence="1 8">Belongs to the pseudouridine synthase RluA family.</text>
</comment>
<organism evidence="10 11">
    <name type="scientific">Phyllobacterium endophyticum</name>
    <dbReference type="NCBI Taxonomy" id="1149773"/>
    <lineage>
        <taxon>Bacteria</taxon>
        <taxon>Pseudomonadati</taxon>
        <taxon>Pseudomonadota</taxon>
        <taxon>Alphaproteobacteria</taxon>
        <taxon>Hyphomicrobiales</taxon>
        <taxon>Phyllobacteriaceae</taxon>
        <taxon>Phyllobacterium</taxon>
    </lineage>
</organism>
<dbReference type="Pfam" id="PF00849">
    <property type="entry name" value="PseudoU_synth_2"/>
    <property type="match status" value="1"/>
</dbReference>
<dbReference type="PANTHER" id="PTHR21600">
    <property type="entry name" value="MITOCHONDRIAL RNA PSEUDOURIDINE SYNTHASE"/>
    <property type="match status" value="1"/>
</dbReference>
<dbReference type="InterPro" id="IPR020103">
    <property type="entry name" value="PsdUridine_synth_cat_dom_sf"/>
</dbReference>
<dbReference type="PROSITE" id="PS01129">
    <property type="entry name" value="PSI_RLU"/>
    <property type="match status" value="1"/>
</dbReference>
<sequence>MKELITDTDSTGKRLDAWLSARLAPDLSRNRIQSLIGEGQVSIDGRPVLETKHKLREGLRITIEIPEPHDATPKGEDIALDIVYEDTDLIVINKPAGLVVHPGNGNWTGTLVNALLHHCGDTLSGIGGVRRPGIVHRLDKETSGVMVVAKNDLAHRHLSAQFADHGRTNELERAYIALVWGTPDRTTGTIDAPLGRSHRDRTKQAIVHEEREDARHAITHFEVKERYDAREDATALASLVECRLETGRTHQIRVHMAHIGHPLVGDLEYGSSYKTKANKLNEPLQTIVKAFTRQALHAKLLAFEHPTTGDVMRFEAAVPSDMAELIRAFQETA</sequence>
<evidence type="ECO:0000256" key="8">
    <source>
        <dbReference type="RuleBase" id="RU362028"/>
    </source>
</evidence>
<dbReference type="AlphaFoldDB" id="A0A2P7ALP4"/>
<name>A0A2P7ALP4_9HYPH</name>
<evidence type="ECO:0000256" key="2">
    <source>
        <dbReference type="ARBA" id="ARBA00022884"/>
    </source>
</evidence>
<dbReference type="Proteomes" id="UP000241158">
    <property type="component" value="Unassembled WGS sequence"/>
</dbReference>
<keyword evidence="2 7" id="KW-0694">RNA-binding</keyword>
<dbReference type="PROSITE" id="PS50889">
    <property type="entry name" value="S4"/>
    <property type="match status" value="1"/>
</dbReference>
<evidence type="ECO:0000256" key="4">
    <source>
        <dbReference type="ARBA" id="ARBA00036882"/>
    </source>
</evidence>
<dbReference type="EC" id="5.4.99.-" evidence="8"/>
<evidence type="ECO:0000256" key="5">
    <source>
        <dbReference type="ARBA" id="ARBA00056072"/>
    </source>
</evidence>
<evidence type="ECO:0000256" key="3">
    <source>
        <dbReference type="ARBA" id="ARBA00023235"/>
    </source>
</evidence>
<comment type="caution">
    <text evidence="10">The sequence shown here is derived from an EMBL/GenBank/DDBJ whole genome shotgun (WGS) entry which is preliminary data.</text>
</comment>
<gene>
    <name evidence="10" type="ORF">CU100_23835</name>
</gene>
<evidence type="ECO:0000313" key="10">
    <source>
        <dbReference type="EMBL" id="PSH55116.1"/>
    </source>
</evidence>
<accession>A0A2P7ALP4</accession>